<gene>
    <name evidence="2" type="ORF">ACFYXQ_20050</name>
</gene>
<evidence type="ECO:0000256" key="1">
    <source>
        <dbReference type="SAM" id="MobiDB-lite"/>
    </source>
</evidence>
<organism evidence="2 3">
    <name type="scientific">Nocardia jiangxiensis</name>
    <dbReference type="NCBI Taxonomy" id="282685"/>
    <lineage>
        <taxon>Bacteria</taxon>
        <taxon>Bacillati</taxon>
        <taxon>Actinomycetota</taxon>
        <taxon>Actinomycetes</taxon>
        <taxon>Mycobacteriales</taxon>
        <taxon>Nocardiaceae</taxon>
        <taxon>Nocardia</taxon>
    </lineage>
</organism>
<proteinExistence type="predicted"/>
<accession>A0ABW6S1A3</accession>
<dbReference type="InterPro" id="IPR032710">
    <property type="entry name" value="NTF2-like_dom_sf"/>
</dbReference>
<dbReference type="SUPFAM" id="SSF54427">
    <property type="entry name" value="NTF2-like"/>
    <property type="match status" value="1"/>
</dbReference>
<protein>
    <submittedName>
        <fullName evidence="2">Uncharacterized protein</fullName>
    </submittedName>
</protein>
<feature type="region of interest" description="Disordered" evidence="1">
    <location>
        <begin position="23"/>
        <end position="43"/>
    </location>
</feature>
<sequence>MPSDDSLGYELVAVQGIGDCGRIAPGTGGGNDFPTTINPGDSPMTMPAMPAAVMQSFAASQSADADAWADAFAVDGVFHDPVGEPPIVGAPRSVNSSPRCCPISARSSA</sequence>
<evidence type="ECO:0000313" key="2">
    <source>
        <dbReference type="EMBL" id="MFF3570075.1"/>
    </source>
</evidence>
<comment type="caution">
    <text evidence="2">The sequence shown here is derived from an EMBL/GenBank/DDBJ whole genome shotgun (WGS) entry which is preliminary data.</text>
</comment>
<dbReference type="Proteomes" id="UP001601992">
    <property type="component" value="Unassembled WGS sequence"/>
</dbReference>
<dbReference type="EMBL" id="JBIAQY010000006">
    <property type="protein sequence ID" value="MFF3570075.1"/>
    <property type="molecule type" value="Genomic_DNA"/>
</dbReference>
<reference evidence="2 3" key="1">
    <citation type="submission" date="2024-10" db="EMBL/GenBank/DDBJ databases">
        <title>The Natural Products Discovery Center: Release of the First 8490 Sequenced Strains for Exploring Actinobacteria Biosynthetic Diversity.</title>
        <authorList>
            <person name="Kalkreuter E."/>
            <person name="Kautsar S.A."/>
            <person name="Yang D."/>
            <person name="Bader C.D."/>
            <person name="Teijaro C.N."/>
            <person name="Fluegel L."/>
            <person name="Davis C.M."/>
            <person name="Simpson J.R."/>
            <person name="Lauterbach L."/>
            <person name="Steele A.D."/>
            <person name="Gui C."/>
            <person name="Meng S."/>
            <person name="Li G."/>
            <person name="Viehrig K."/>
            <person name="Ye F."/>
            <person name="Su P."/>
            <person name="Kiefer A.F."/>
            <person name="Nichols A."/>
            <person name="Cepeda A.J."/>
            <person name="Yan W."/>
            <person name="Fan B."/>
            <person name="Jiang Y."/>
            <person name="Adhikari A."/>
            <person name="Zheng C.-J."/>
            <person name="Schuster L."/>
            <person name="Cowan T.M."/>
            <person name="Smanski M.J."/>
            <person name="Chevrette M.G."/>
            <person name="De Carvalho L.P.S."/>
            <person name="Shen B."/>
        </authorList>
    </citation>
    <scope>NUCLEOTIDE SEQUENCE [LARGE SCALE GENOMIC DNA]</scope>
    <source>
        <strain evidence="2 3">NPDC002593</strain>
    </source>
</reference>
<name>A0ABW6S1A3_9NOCA</name>
<dbReference type="Gene3D" id="3.10.450.50">
    <property type="match status" value="1"/>
</dbReference>
<keyword evidence="3" id="KW-1185">Reference proteome</keyword>
<evidence type="ECO:0000313" key="3">
    <source>
        <dbReference type="Proteomes" id="UP001601992"/>
    </source>
</evidence>
<dbReference type="RefSeq" id="WP_387404565.1">
    <property type="nucleotide sequence ID" value="NZ_JBIAQY010000006.1"/>
</dbReference>
<feature type="region of interest" description="Disordered" evidence="1">
    <location>
        <begin position="86"/>
        <end position="109"/>
    </location>
</feature>